<reference evidence="3" key="1">
    <citation type="submission" date="2017-02" db="EMBL/GenBank/DDBJ databases">
        <authorList>
            <person name="Tafer H."/>
            <person name="Lopandic K."/>
        </authorList>
    </citation>
    <scope>NUCLEOTIDE SEQUENCE [LARGE SCALE GENOMIC DNA]</scope>
    <source>
        <strain evidence="3">CBS 366.77</strain>
    </source>
</reference>
<dbReference type="AlphaFoldDB" id="A0A3A2ZUY3"/>
<comment type="caution">
    <text evidence="2">The sequence shown here is derived from an EMBL/GenBank/DDBJ whole genome shotgun (WGS) entry which is preliminary data.</text>
</comment>
<dbReference type="EMBL" id="MVGC01000028">
    <property type="protein sequence ID" value="RJE26143.1"/>
    <property type="molecule type" value="Genomic_DNA"/>
</dbReference>
<gene>
    <name evidence="2" type="ORF">PHISCL_01493</name>
</gene>
<feature type="compositionally biased region" description="Polar residues" evidence="1">
    <location>
        <begin position="199"/>
        <end position="216"/>
    </location>
</feature>
<feature type="compositionally biased region" description="Pro residues" evidence="1">
    <location>
        <begin position="50"/>
        <end position="59"/>
    </location>
</feature>
<evidence type="ECO:0000256" key="1">
    <source>
        <dbReference type="SAM" id="MobiDB-lite"/>
    </source>
</evidence>
<evidence type="ECO:0000313" key="3">
    <source>
        <dbReference type="Proteomes" id="UP000266188"/>
    </source>
</evidence>
<evidence type="ECO:0000313" key="2">
    <source>
        <dbReference type="EMBL" id="RJE26143.1"/>
    </source>
</evidence>
<sequence>MIPFIPINRGHRPQSYKADLSAPTPSPDSATGSMASSFSFGYSDISSPASLPPPPPPSPNDMLDITPQKCSFSNTLRMNSTCAFPSWPNRPSLLNGGESSASSYLSDEDLNIPESPGVDEESAAHNPLEAGGPLTTEQQIQLIRAAAEEEQCRARFMAQVQAHARAQQALKMNQQAVMERETTKRKPRRVRPDRKRRITFTSATSSNRGSTGLTRA</sequence>
<dbReference type="Proteomes" id="UP000266188">
    <property type="component" value="Unassembled WGS sequence"/>
</dbReference>
<keyword evidence="3" id="KW-1185">Reference proteome</keyword>
<feature type="compositionally biased region" description="Low complexity" evidence="1">
    <location>
        <begin position="36"/>
        <end position="49"/>
    </location>
</feature>
<feature type="compositionally biased region" description="Basic residues" evidence="1">
    <location>
        <begin position="185"/>
        <end position="198"/>
    </location>
</feature>
<feature type="region of interest" description="Disordered" evidence="1">
    <location>
        <begin position="174"/>
        <end position="216"/>
    </location>
</feature>
<feature type="region of interest" description="Disordered" evidence="1">
    <location>
        <begin position="1"/>
        <end position="67"/>
    </location>
</feature>
<protein>
    <submittedName>
        <fullName evidence="2">Uncharacterized protein</fullName>
    </submittedName>
</protein>
<organism evidence="2 3">
    <name type="scientific">Aspergillus sclerotialis</name>
    <dbReference type="NCBI Taxonomy" id="2070753"/>
    <lineage>
        <taxon>Eukaryota</taxon>
        <taxon>Fungi</taxon>
        <taxon>Dikarya</taxon>
        <taxon>Ascomycota</taxon>
        <taxon>Pezizomycotina</taxon>
        <taxon>Eurotiomycetes</taxon>
        <taxon>Eurotiomycetidae</taxon>
        <taxon>Eurotiales</taxon>
        <taxon>Aspergillaceae</taxon>
        <taxon>Aspergillus</taxon>
        <taxon>Aspergillus subgen. Polypaecilum</taxon>
    </lineage>
</organism>
<proteinExistence type="predicted"/>
<feature type="region of interest" description="Disordered" evidence="1">
    <location>
        <begin position="113"/>
        <end position="132"/>
    </location>
</feature>
<name>A0A3A2ZUY3_9EURO</name>
<dbReference type="OrthoDB" id="5294241at2759"/>
<accession>A0A3A2ZUY3</accession>